<comment type="similarity">
    <text evidence="2">Belongs to the histone-like protein H-NS family.</text>
</comment>
<dbReference type="InterPro" id="IPR027444">
    <property type="entry name" value="H-NS_C_dom"/>
</dbReference>
<accession>A0AAX2RKP7</accession>
<dbReference type="PANTHER" id="PTHR38097">
    <property type="match status" value="1"/>
</dbReference>
<proteinExistence type="inferred from homology"/>
<dbReference type="SMART" id="SM00528">
    <property type="entry name" value="HNS"/>
    <property type="match status" value="1"/>
</dbReference>
<evidence type="ECO:0000313" key="6">
    <source>
        <dbReference type="EMBL" id="TEU41676.1"/>
    </source>
</evidence>
<name>A0AAX2RKP7_BURCE</name>
<protein>
    <submittedName>
        <fullName evidence="6">H-NS histone family protein</fullName>
    </submittedName>
</protein>
<evidence type="ECO:0000313" key="7">
    <source>
        <dbReference type="Proteomes" id="UP000298234"/>
    </source>
</evidence>
<dbReference type="Gene3D" id="4.10.430.30">
    <property type="match status" value="1"/>
</dbReference>
<dbReference type="EMBL" id="SNSQ01000035">
    <property type="protein sequence ID" value="TEU41676.1"/>
    <property type="molecule type" value="Genomic_DNA"/>
</dbReference>
<dbReference type="Proteomes" id="UP000298234">
    <property type="component" value="Unassembled WGS sequence"/>
</dbReference>
<dbReference type="Pfam" id="PF00816">
    <property type="entry name" value="Histone_HNS"/>
    <property type="match status" value="1"/>
</dbReference>
<sequence>MAGRSYTEIKAEIEALQEEAKAAREAEIAAVVEDIREKVATYGLTPLDVFGRKRAAKGTAGAKPASAVKYRDPKTGATWSGKGRAPGWIAKARNRDKFLVEAE</sequence>
<feature type="domain" description="DNA-binding protein H-NS-like C-terminal" evidence="5">
    <location>
        <begin position="60"/>
        <end position="100"/>
    </location>
</feature>
<dbReference type="AlphaFoldDB" id="A0AAX2RKP7"/>
<dbReference type="RefSeq" id="WP_134256889.1">
    <property type="nucleotide sequence ID" value="NZ_SNSG01000032.1"/>
</dbReference>
<dbReference type="PANTHER" id="PTHR38097:SF2">
    <property type="entry name" value="DNA-BINDING PROTEIN STPA"/>
    <property type="match status" value="1"/>
</dbReference>
<comment type="caution">
    <text evidence="6">The sequence shown here is derived from an EMBL/GenBank/DDBJ whole genome shotgun (WGS) entry which is preliminary data.</text>
</comment>
<evidence type="ECO:0000259" key="5">
    <source>
        <dbReference type="SMART" id="SM00528"/>
    </source>
</evidence>
<dbReference type="SUPFAM" id="SSF81273">
    <property type="entry name" value="H-NS histone-like proteins"/>
    <property type="match status" value="1"/>
</dbReference>
<keyword evidence="4" id="KW-0238">DNA-binding</keyword>
<keyword evidence="3" id="KW-0963">Cytoplasm</keyword>
<evidence type="ECO:0000256" key="1">
    <source>
        <dbReference type="ARBA" id="ARBA00004453"/>
    </source>
</evidence>
<dbReference type="GO" id="GO:0003677">
    <property type="term" value="F:DNA binding"/>
    <property type="evidence" value="ECO:0007669"/>
    <property type="project" value="UniProtKB-KW"/>
</dbReference>
<comment type="subcellular location">
    <subcellularLocation>
        <location evidence="1">Cytoplasm</location>
        <location evidence="1">Nucleoid</location>
    </subcellularLocation>
</comment>
<evidence type="ECO:0000256" key="2">
    <source>
        <dbReference type="ARBA" id="ARBA00010610"/>
    </source>
</evidence>
<gene>
    <name evidence="6" type="ORF">E3D37_26610</name>
</gene>
<organism evidence="6 7">
    <name type="scientific">Burkholderia cepacia</name>
    <name type="common">Pseudomonas cepacia</name>
    <dbReference type="NCBI Taxonomy" id="292"/>
    <lineage>
        <taxon>Bacteria</taxon>
        <taxon>Pseudomonadati</taxon>
        <taxon>Pseudomonadota</taxon>
        <taxon>Betaproteobacteria</taxon>
        <taxon>Burkholderiales</taxon>
        <taxon>Burkholderiaceae</taxon>
        <taxon>Burkholderia</taxon>
        <taxon>Burkholderia cepacia complex</taxon>
    </lineage>
</organism>
<evidence type="ECO:0000256" key="4">
    <source>
        <dbReference type="ARBA" id="ARBA00023125"/>
    </source>
</evidence>
<evidence type="ECO:0000256" key="3">
    <source>
        <dbReference type="ARBA" id="ARBA00022490"/>
    </source>
</evidence>
<reference evidence="6 7" key="1">
    <citation type="submission" date="2019-03" db="EMBL/GenBank/DDBJ databases">
        <title>Burkholderia cepacia outbreak.</title>
        <authorList>
            <person name="Farzana R."/>
            <person name="Walsh T.R."/>
        </authorList>
    </citation>
    <scope>NUCLEOTIDE SEQUENCE [LARGE SCALE GENOMIC DNA]</scope>
    <source>
        <strain evidence="7">d13</strain>
    </source>
</reference>
<dbReference type="GO" id="GO:0009295">
    <property type="term" value="C:nucleoid"/>
    <property type="evidence" value="ECO:0007669"/>
    <property type="project" value="UniProtKB-SubCell"/>
</dbReference>